<sequence length="151" mass="16960">MIVRPSSRNLRDQVRISSTDDLMSRRSSSFRLIRAAPCSHVFGNQTTRSRTRLNGESHPVRPDAGQSTEPCTKGDTWKEREPKLPAPQLCPHLTINIVRPCGNASVKPLKMRRQNVFASFTHHPEGGCTYSLHGFLPIRKITLALSRYGIV</sequence>
<gene>
    <name evidence="1" type="ORF">BV22DRAFT_265373</name>
</gene>
<dbReference type="Proteomes" id="UP000790709">
    <property type="component" value="Unassembled WGS sequence"/>
</dbReference>
<accession>A0ACB8BQX5</accession>
<evidence type="ECO:0000313" key="1">
    <source>
        <dbReference type="EMBL" id="KAH7927560.1"/>
    </source>
</evidence>
<evidence type="ECO:0000313" key="2">
    <source>
        <dbReference type="Proteomes" id="UP000790709"/>
    </source>
</evidence>
<keyword evidence="2" id="KW-1185">Reference proteome</keyword>
<protein>
    <submittedName>
        <fullName evidence="1">Uncharacterized protein</fullName>
    </submittedName>
</protein>
<proteinExistence type="predicted"/>
<name>A0ACB8BQX5_9AGAM</name>
<reference evidence="1" key="1">
    <citation type="journal article" date="2021" name="New Phytol.">
        <title>Evolutionary innovations through gain and loss of genes in the ectomycorrhizal Boletales.</title>
        <authorList>
            <person name="Wu G."/>
            <person name="Miyauchi S."/>
            <person name="Morin E."/>
            <person name="Kuo A."/>
            <person name="Drula E."/>
            <person name="Varga T."/>
            <person name="Kohler A."/>
            <person name="Feng B."/>
            <person name="Cao Y."/>
            <person name="Lipzen A."/>
            <person name="Daum C."/>
            <person name="Hundley H."/>
            <person name="Pangilinan J."/>
            <person name="Johnson J."/>
            <person name="Barry K."/>
            <person name="LaButti K."/>
            <person name="Ng V."/>
            <person name="Ahrendt S."/>
            <person name="Min B."/>
            <person name="Choi I.G."/>
            <person name="Park H."/>
            <person name="Plett J.M."/>
            <person name="Magnuson J."/>
            <person name="Spatafora J.W."/>
            <person name="Nagy L.G."/>
            <person name="Henrissat B."/>
            <person name="Grigoriev I.V."/>
            <person name="Yang Z.L."/>
            <person name="Xu J."/>
            <person name="Martin F.M."/>
        </authorList>
    </citation>
    <scope>NUCLEOTIDE SEQUENCE</scope>
    <source>
        <strain evidence="1">KUC20120723A-06</strain>
    </source>
</reference>
<comment type="caution">
    <text evidence="1">The sequence shown here is derived from an EMBL/GenBank/DDBJ whole genome shotgun (WGS) entry which is preliminary data.</text>
</comment>
<organism evidence="1 2">
    <name type="scientific">Leucogyrophana mollusca</name>
    <dbReference type="NCBI Taxonomy" id="85980"/>
    <lineage>
        <taxon>Eukaryota</taxon>
        <taxon>Fungi</taxon>
        <taxon>Dikarya</taxon>
        <taxon>Basidiomycota</taxon>
        <taxon>Agaricomycotina</taxon>
        <taxon>Agaricomycetes</taxon>
        <taxon>Agaricomycetidae</taxon>
        <taxon>Boletales</taxon>
        <taxon>Boletales incertae sedis</taxon>
        <taxon>Leucogyrophana</taxon>
    </lineage>
</organism>
<dbReference type="EMBL" id="MU266364">
    <property type="protein sequence ID" value="KAH7927560.1"/>
    <property type="molecule type" value="Genomic_DNA"/>
</dbReference>